<gene>
    <name evidence="8" type="ORF">EV696_102176</name>
</gene>
<dbReference type="Pfam" id="PF07696">
    <property type="entry name" value="7TMR-DISMED2"/>
    <property type="match status" value="1"/>
</dbReference>
<dbReference type="GO" id="GO:0043709">
    <property type="term" value="P:cell adhesion involved in single-species biofilm formation"/>
    <property type="evidence" value="ECO:0007669"/>
    <property type="project" value="TreeGrafter"/>
</dbReference>
<dbReference type="Pfam" id="PF07695">
    <property type="entry name" value="7TMR-DISM_7TM"/>
    <property type="match status" value="1"/>
</dbReference>
<comment type="subcellular location">
    <subcellularLocation>
        <location evidence="2">Cell inner membrane</location>
    </subcellularLocation>
</comment>
<proteinExistence type="predicted"/>
<dbReference type="GO" id="GO:0005886">
    <property type="term" value="C:plasma membrane"/>
    <property type="evidence" value="ECO:0007669"/>
    <property type="project" value="UniProtKB-SubCell"/>
</dbReference>
<dbReference type="InterPro" id="IPR000160">
    <property type="entry name" value="GGDEF_dom"/>
</dbReference>
<dbReference type="OrthoDB" id="9803824at2"/>
<dbReference type="EMBL" id="SNYM01000002">
    <property type="protein sequence ID" value="TDQ50494.1"/>
    <property type="molecule type" value="Genomic_DNA"/>
</dbReference>
<dbReference type="SMART" id="SM00267">
    <property type="entry name" value="GGDEF"/>
    <property type="match status" value="1"/>
</dbReference>
<dbReference type="GO" id="GO:1902201">
    <property type="term" value="P:negative regulation of bacterial-type flagellum-dependent cell motility"/>
    <property type="evidence" value="ECO:0007669"/>
    <property type="project" value="TreeGrafter"/>
</dbReference>
<dbReference type="Gene3D" id="2.60.40.2380">
    <property type="match status" value="1"/>
</dbReference>
<name>A0A4R6V2Z1_9GAMM</name>
<evidence type="ECO:0000256" key="3">
    <source>
        <dbReference type="ARBA" id="ARBA00012528"/>
    </source>
</evidence>
<sequence length="549" mass="61961">MKILVRITLGISLLFCSLTGYAASGSVAESDVRYSASLFVDLTTERGFEEVHNQFADQFQPMDDLSSNFGFSRAAYWVALELENLDNQDQAIIIRQDYPLIDYVDMWTQTPQGWQQRSTGDRRPFAERDVDHRDFLFPLTLNSGEKTTVYLRFVSDGALNISLSLSTPSSMLEQISLEQLLYGGYFGGFFVLIIYNLIIFLVVRDKAYFFYMMYVLSLGTYMGVSNGLAYQYFWPNNPWFANQGLLFFLGVSVIFGLHFSRTMCNIREYAPRFDLFTRMLLVVSVVLLVASPFLSYKLLILPFSFNTLLVAAAMLILGFISMFRGSKAARYFVVAWAAFLLGVIVYLLKSFGVLEHNVITHNAQQIGSLIEMVLLSLALSARVNEIKEASHSDPLTSLANRRVLDGVFPVEFANAQKHGSPLSLLVLDIDNFKKFNDRLGHVVGDEVIERVGRLLREQVRKPHLPCRYGGEEFVVVLPNCDAEEAEQLAERLRQQVENRSTYTLPVTVSIGVATFTGAEFSHHQAMFEAADSALYDAKRAGRNCVRRAV</sequence>
<feature type="transmembrane region" description="Helical" evidence="5">
    <location>
        <begin position="300"/>
        <end position="321"/>
    </location>
</feature>
<dbReference type="InterPro" id="IPR050469">
    <property type="entry name" value="Diguanylate_Cyclase"/>
</dbReference>
<keyword evidence="5" id="KW-0472">Membrane</keyword>
<comment type="cofactor">
    <cofactor evidence="1">
        <name>Mg(2+)</name>
        <dbReference type="ChEBI" id="CHEBI:18420"/>
    </cofactor>
</comment>
<dbReference type="PANTHER" id="PTHR45138">
    <property type="entry name" value="REGULATORY COMPONENTS OF SENSORY TRANSDUCTION SYSTEM"/>
    <property type="match status" value="1"/>
</dbReference>
<feature type="signal peptide" evidence="6">
    <location>
        <begin position="1"/>
        <end position="22"/>
    </location>
</feature>
<feature type="transmembrane region" description="Helical" evidence="5">
    <location>
        <begin position="180"/>
        <end position="203"/>
    </location>
</feature>
<reference evidence="8 9" key="1">
    <citation type="submission" date="2019-03" db="EMBL/GenBank/DDBJ databases">
        <title>Genomic Encyclopedia of Type Strains, Phase IV (KMG-IV): sequencing the most valuable type-strain genomes for metagenomic binning, comparative biology and taxonomic classification.</title>
        <authorList>
            <person name="Goeker M."/>
        </authorList>
    </citation>
    <scope>NUCLEOTIDE SEQUENCE [LARGE SCALE GENOMIC DNA]</scope>
    <source>
        <strain evidence="8 9">DSM 103792</strain>
    </source>
</reference>
<feature type="domain" description="GGDEF" evidence="7">
    <location>
        <begin position="420"/>
        <end position="549"/>
    </location>
</feature>
<evidence type="ECO:0000313" key="8">
    <source>
        <dbReference type="EMBL" id="TDQ50494.1"/>
    </source>
</evidence>
<keyword evidence="9" id="KW-1185">Reference proteome</keyword>
<dbReference type="InterPro" id="IPR011622">
    <property type="entry name" value="7TMR_DISM_rcpt_extracell_dom2"/>
</dbReference>
<evidence type="ECO:0000256" key="5">
    <source>
        <dbReference type="SAM" id="Phobius"/>
    </source>
</evidence>
<keyword evidence="6" id="KW-0732">Signal</keyword>
<feature type="transmembrane region" description="Helical" evidence="5">
    <location>
        <begin position="245"/>
        <end position="263"/>
    </location>
</feature>
<dbReference type="PANTHER" id="PTHR45138:SF9">
    <property type="entry name" value="DIGUANYLATE CYCLASE DGCM-RELATED"/>
    <property type="match status" value="1"/>
</dbReference>
<dbReference type="RefSeq" id="WP_133587708.1">
    <property type="nucleotide sequence ID" value="NZ_CP037953.1"/>
</dbReference>
<dbReference type="InterPro" id="IPR011623">
    <property type="entry name" value="7TMR_DISM_rcpt_extracell_dom1"/>
</dbReference>
<evidence type="ECO:0000256" key="4">
    <source>
        <dbReference type="ARBA" id="ARBA00034247"/>
    </source>
</evidence>
<dbReference type="GO" id="GO:0052621">
    <property type="term" value="F:diguanylate cyclase activity"/>
    <property type="evidence" value="ECO:0007669"/>
    <property type="project" value="UniProtKB-EC"/>
</dbReference>
<dbReference type="PROSITE" id="PS50887">
    <property type="entry name" value="GGDEF"/>
    <property type="match status" value="1"/>
</dbReference>
<dbReference type="SUPFAM" id="SSF55073">
    <property type="entry name" value="Nucleotide cyclase"/>
    <property type="match status" value="1"/>
</dbReference>
<dbReference type="AlphaFoldDB" id="A0A4R6V2Z1"/>
<dbReference type="InterPro" id="IPR043128">
    <property type="entry name" value="Rev_trsase/Diguanyl_cyclase"/>
</dbReference>
<protein>
    <recommendedName>
        <fullName evidence="3">diguanylate cyclase</fullName>
        <ecNumber evidence="3">2.7.7.65</ecNumber>
    </recommendedName>
</protein>
<feature type="chain" id="PRO_5020861572" description="diguanylate cyclase" evidence="6">
    <location>
        <begin position="23"/>
        <end position="549"/>
    </location>
</feature>
<evidence type="ECO:0000256" key="2">
    <source>
        <dbReference type="ARBA" id="ARBA00004533"/>
    </source>
</evidence>
<dbReference type="FunFam" id="3.30.70.270:FF:000001">
    <property type="entry name" value="Diguanylate cyclase domain protein"/>
    <property type="match status" value="1"/>
</dbReference>
<dbReference type="EC" id="2.7.7.65" evidence="3"/>
<feature type="transmembrane region" description="Helical" evidence="5">
    <location>
        <begin position="328"/>
        <end position="348"/>
    </location>
</feature>
<feature type="transmembrane region" description="Helical" evidence="5">
    <location>
        <begin position="275"/>
        <end position="294"/>
    </location>
</feature>
<feature type="transmembrane region" description="Helical" evidence="5">
    <location>
        <begin position="210"/>
        <end position="233"/>
    </location>
</feature>
<evidence type="ECO:0000313" key="9">
    <source>
        <dbReference type="Proteomes" id="UP000295375"/>
    </source>
</evidence>
<dbReference type="CDD" id="cd01949">
    <property type="entry name" value="GGDEF"/>
    <property type="match status" value="1"/>
</dbReference>
<dbReference type="NCBIfam" id="TIGR00254">
    <property type="entry name" value="GGDEF"/>
    <property type="match status" value="1"/>
</dbReference>
<dbReference type="Pfam" id="PF00990">
    <property type="entry name" value="GGDEF"/>
    <property type="match status" value="1"/>
</dbReference>
<evidence type="ECO:0000256" key="1">
    <source>
        <dbReference type="ARBA" id="ARBA00001946"/>
    </source>
</evidence>
<evidence type="ECO:0000256" key="6">
    <source>
        <dbReference type="SAM" id="SignalP"/>
    </source>
</evidence>
<comment type="caution">
    <text evidence="8">The sequence shown here is derived from an EMBL/GenBank/DDBJ whole genome shotgun (WGS) entry which is preliminary data.</text>
</comment>
<organism evidence="8 9">
    <name type="scientific">Permianibacter aggregans</name>
    <dbReference type="NCBI Taxonomy" id="1510150"/>
    <lineage>
        <taxon>Bacteria</taxon>
        <taxon>Pseudomonadati</taxon>
        <taxon>Pseudomonadota</taxon>
        <taxon>Gammaproteobacteria</taxon>
        <taxon>Pseudomonadales</taxon>
        <taxon>Pseudomonadaceae</taxon>
        <taxon>Permianibacter</taxon>
    </lineage>
</organism>
<keyword evidence="5" id="KW-1133">Transmembrane helix</keyword>
<evidence type="ECO:0000259" key="7">
    <source>
        <dbReference type="PROSITE" id="PS50887"/>
    </source>
</evidence>
<dbReference type="Proteomes" id="UP000295375">
    <property type="component" value="Unassembled WGS sequence"/>
</dbReference>
<accession>A0A4R6V2Z1</accession>
<comment type="catalytic activity">
    <reaction evidence="4">
        <text>2 GTP = 3',3'-c-di-GMP + 2 diphosphate</text>
        <dbReference type="Rhea" id="RHEA:24898"/>
        <dbReference type="ChEBI" id="CHEBI:33019"/>
        <dbReference type="ChEBI" id="CHEBI:37565"/>
        <dbReference type="ChEBI" id="CHEBI:58805"/>
        <dbReference type="EC" id="2.7.7.65"/>
    </reaction>
</comment>
<dbReference type="Gene3D" id="3.30.70.270">
    <property type="match status" value="1"/>
</dbReference>
<dbReference type="InterPro" id="IPR029787">
    <property type="entry name" value="Nucleotide_cyclase"/>
</dbReference>
<keyword evidence="5" id="KW-0812">Transmembrane</keyword>